<dbReference type="InterPro" id="IPR052895">
    <property type="entry name" value="HetReg/Transcr_Mod"/>
</dbReference>
<dbReference type="PANTHER" id="PTHR24148:SF64">
    <property type="entry name" value="HETEROKARYON INCOMPATIBILITY DOMAIN-CONTAINING PROTEIN"/>
    <property type="match status" value="1"/>
</dbReference>
<keyword evidence="3" id="KW-1185">Reference proteome</keyword>
<name>A0AAJ0F656_9PEZI</name>
<protein>
    <submittedName>
        <fullName evidence="2">Uncharacterized protein</fullName>
    </submittedName>
</protein>
<accession>A0AAJ0F656</accession>
<dbReference type="PANTHER" id="PTHR24148">
    <property type="entry name" value="ANKYRIN REPEAT DOMAIN-CONTAINING PROTEIN 39 HOMOLOG-RELATED"/>
    <property type="match status" value="1"/>
</dbReference>
<proteinExistence type="predicted"/>
<organism evidence="2 3">
    <name type="scientific">Echria macrotheca</name>
    <dbReference type="NCBI Taxonomy" id="438768"/>
    <lineage>
        <taxon>Eukaryota</taxon>
        <taxon>Fungi</taxon>
        <taxon>Dikarya</taxon>
        <taxon>Ascomycota</taxon>
        <taxon>Pezizomycotina</taxon>
        <taxon>Sordariomycetes</taxon>
        <taxon>Sordariomycetidae</taxon>
        <taxon>Sordariales</taxon>
        <taxon>Schizotheciaceae</taxon>
        <taxon>Echria</taxon>
    </lineage>
</organism>
<sequence>MGWAAFFSHAQCSNDHDRVYALAGLRRVPGSPRPLTHPHGETQKLLALGYASNVEDVYLAFAVYTLKTSQGWAGVEQVTSYAGLFPSKDVPGSNLPSWVPDWRATGRTSLDWANDATKALIRAPSNPPWNLVGGKSLRLHGRHYSTITAVADRFYYPPKSSPVPVSIFLRRVRHLWRFATRSSSDRDAAELAHPASRRWAAFLDCLSMGPSEAAVCSRVFSVVFPKRGVDVNGLEETLYSRFLDESENVSESLPGWESPEMSDIPLDETTATILHSLETYMDRLLCLDDRNHVVNCGEDTQVGDVLVIFPEMRIITPYILRPTNGSLGDDTPGEYKLIGLAYYPLLPDQKKPDSDHGSSPHSAYETFDIV</sequence>
<dbReference type="AlphaFoldDB" id="A0AAJ0F656"/>
<evidence type="ECO:0000313" key="2">
    <source>
        <dbReference type="EMBL" id="KAK1752008.1"/>
    </source>
</evidence>
<comment type="caution">
    <text evidence="2">The sequence shown here is derived from an EMBL/GenBank/DDBJ whole genome shotgun (WGS) entry which is preliminary data.</text>
</comment>
<gene>
    <name evidence="2" type="ORF">QBC47DRAFT_405212</name>
</gene>
<feature type="compositionally biased region" description="Basic and acidic residues" evidence="1">
    <location>
        <begin position="349"/>
        <end position="358"/>
    </location>
</feature>
<dbReference type="EMBL" id="MU839840">
    <property type="protein sequence ID" value="KAK1752008.1"/>
    <property type="molecule type" value="Genomic_DNA"/>
</dbReference>
<reference evidence="2" key="1">
    <citation type="submission" date="2023-06" db="EMBL/GenBank/DDBJ databases">
        <title>Genome-scale phylogeny and comparative genomics of the fungal order Sordariales.</title>
        <authorList>
            <consortium name="Lawrence Berkeley National Laboratory"/>
            <person name="Hensen N."/>
            <person name="Bonometti L."/>
            <person name="Westerberg I."/>
            <person name="Brannstrom I.O."/>
            <person name="Guillou S."/>
            <person name="Cros-Aarteil S."/>
            <person name="Calhoun S."/>
            <person name="Haridas S."/>
            <person name="Kuo A."/>
            <person name="Mondo S."/>
            <person name="Pangilinan J."/>
            <person name="Riley R."/>
            <person name="Labutti K."/>
            <person name="Andreopoulos B."/>
            <person name="Lipzen A."/>
            <person name="Chen C."/>
            <person name="Yanf M."/>
            <person name="Daum C."/>
            <person name="Ng V."/>
            <person name="Clum A."/>
            <person name="Steindorff A."/>
            <person name="Ohm R."/>
            <person name="Martin F."/>
            <person name="Silar P."/>
            <person name="Natvig D."/>
            <person name="Lalanne C."/>
            <person name="Gautier V."/>
            <person name="Ament-Velasquez S.L."/>
            <person name="Kruys A."/>
            <person name="Hutchinson M.I."/>
            <person name="Powell A.J."/>
            <person name="Barry K."/>
            <person name="Miller A.N."/>
            <person name="Grigoriev I.V."/>
            <person name="Debuchy R."/>
            <person name="Gladieux P."/>
            <person name="Thoren M.H."/>
            <person name="Johannesson H."/>
        </authorList>
    </citation>
    <scope>NUCLEOTIDE SEQUENCE</scope>
    <source>
        <strain evidence="2">PSN4</strain>
    </source>
</reference>
<evidence type="ECO:0000256" key="1">
    <source>
        <dbReference type="SAM" id="MobiDB-lite"/>
    </source>
</evidence>
<feature type="region of interest" description="Disordered" evidence="1">
    <location>
        <begin position="349"/>
        <end position="370"/>
    </location>
</feature>
<evidence type="ECO:0000313" key="3">
    <source>
        <dbReference type="Proteomes" id="UP001239445"/>
    </source>
</evidence>
<dbReference type="Proteomes" id="UP001239445">
    <property type="component" value="Unassembled WGS sequence"/>
</dbReference>